<organism evidence="1 2">
    <name type="scientific">Pseudomonas aeruginosa</name>
    <dbReference type="NCBI Taxonomy" id="287"/>
    <lineage>
        <taxon>Bacteria</taxon>
        <taxon>Pseudomonadati</taxon>
        <taxon>Pseudomonadota</taxon>
        <taxon>Gammaproteobacteria</taxon>
        <taxon>Pseudomonadales</taxon>
        <taxon>Pseudomonadaceae</taxon>
        <taxon>Pseudomonas</taxon>
    </lineage>
</organism>
<evidence type="ECO:0000313" key="2">
    <source>
        <dbReference type="Proteomes" id="UP000194857"/>
    </source>
</evidence>
<comment type="caution">
    <text evidence="1">The sequence shown here is derived from an EMBL/GenBank/DDBJ whole genome shotgun (WGS) entry which is preliminary data.</text>
</comment>
<gene>
    <name evidence="1" type="ORF">CAZ10_10395</name>
</gene>
<name>A0A241XRV3_PSEAI</name>
<dbReference type="Proteomes" id="UP000194857">
    <property type="component" value="Unassembled WGS sequence"/>
</dbReference>
<reference evidence="1 2" key="1">
    <citation type="submission" date="2017-05" db="EMBL/GenBank/DDBJ databases">
        <authorList>
            <person name="Song R."/>
            <person name="Chenine A.L."/>
            <person name="Ruprecht R.M."/>
        </authorList>
    </citation>
    <scope>NUCLEOTIDE SEQUENCE [LARGE SCALE GENOMIC DNA]</scope>
    <source>
        <strain evidence="1 2">S567_C10_BS</strain>
    </source>
</reference>
<proteinExistence type="predicted"/>
<dbReference type="EMBL" id="NFFZ01000004">
    <property type="protein sequence ID" value="OTI63232.1"/>
    <property type="molecule type" value="Genomic_DNA"/>
</dbReference>
<dbReference type="AlphaFoldDB" id="A0A241XRV3"/>
<protein>
    <submittedName>
        <fullName evidence="1">Uncharacterized protein</fullName>
    </submittedName>
</protein>
<sequence length="71" mass="8059">MKKTRMVEIEETFCDICGEKCGNHTVFTDANGHEQHGCHEYNEKLGKLCRDVLNDQIVAAAIARRHKTAEN</sequence>
<dbReference type="RefSeq" id="WP_065327463.1">
    <property type="nucleotide sequence ID" value="NZ_NFFZ01000004.1"/>
</dbReference>
<accession>A0A241XRV3</accession>
<evidence type="ECO:0000313" key="1">
    <source>
        <dbReference type="EMBL" id="OTI63232.1"/>
    </source>
</evidence>